<evidence type="ECO:0000256" key="2">
    <source>
        <dbReference type="ARBA" id="ARBA00008806"/>
    </source>
</evidence>
<dbReference type="SUPFAM" id="SSF52540">
    <property type="entry name" value="P-loop containing nucleoside triphosphate hydrolases"/>
    <property type="match status" value="1"/>
</dbReference>
<keyword evidence="6 7" id="KW-0472">Membrane</keyword>
<evidence type="ECO:0000256" key="7">
    <source>
        <dbReference type="SAM" id="Phobius"/>
    </source>
</evidence>
<protein>
    <submittedName>
        <fullName evidence="8">Type IV secretory system conjugative DNA transfer family protein</fullName>
    </submittedName>
</protein>
<dbReference type="CDD" id="cd01127">
    <property type="entry name" value="TrwB_TraG_TraD_VirD4"/>
    <property type="match status" value="1"/>
</dbReference>
<evidence type="ECO:0000313" key="9">
    <source>
        <dbReference type="Proteomes" id="UP000503088"/>
    </source>
</evidence>
<dbReference type="EMBL" id="CP048104">
    <property type="protein sequence ID" value="QKG83385.1"/>
    <property type="molecule type" value="Genomic_DNA"/>
</dbReference>
<feature type="transmembrane region" description="Helical" evidence="7">
    <location>
        <begin position="20"/>
        <end position="42"/>
    </location>
</feature>
<organism evidence="8 9">
    <name type="scientific">Kroppenstedtia pulmonis</name>
    <dbReference type="NCBI Taxonomy" id="1380685"/>
    <lineage>
        <taxon>Bacteria</taxon>
        <taxon>Bacillati</taxon>
        <taxon>Bacillota</taxon>
        <taxon>Bacilli</taxon>
        <taxon>Bacillales</taxon>
        <taxon>Thermoactinomycetaceae</taxon>
        <taxon>Kroppenstedtia</taxon>
    </lineage>
</organism>
<dbReference type="AlphaFoldDB" id="A0A7D3Y359"/>
<dbReference type="NCBIfam" id="NF045973">
    <property type="entry name" value="conju_CD1115"/>
    <property type="match status" value="1"/>
</dbReference>
<evidence type="ECO:0000256" key="3">
    <source>
        <dbReference type="ARBA" id="ARBA00022475"/>
    </source>
</evidence>
<dbReference type="Pfam" id="PF02534">
    <property type="entry name" value="T4SS-DNA_transf"/>
    <property type="match status" value="1"/>
</dbReference>
<sequence length="609" mass="69197">MKWTIMSTLRDPNQWKRFALIFLIGLLLNVWVLGYLIAVVVFSKQNILDAPQEALKFMINPANVAETFFWGADSQDDLKSSVYKLYSHGTVQAIYWVCFTLLLIRRYMVKGPGKKAADKIGSHGSARWATKAEIRKRFTKDEKGFIVGKSNFQKKLIQPVQSSLNQLAIIFGGSGSGKSTSFVIPNILHISEHLRENLVISDPKGELYNTTAPTLKKRGYEVWAFNLLDMKKSHRYNPMDYVTSPREARSLSQTIIDNTSNPNKKGGDDFFEKAERNLLTALILYVKEQRPKEEQHLASVLEIGTTLGRDEDLLDEMFKPLQDSSPAKRAFKIFNQAVDRTRASILIGFGNRLELWADDDVIELTATSDISLYDLGDLGRKVALYMMTPTQDSTFNVLPAIMIQQLFQELYKKAERMPGNRLSTPVRMILDELANIAPISNLKLMMATMRGYGISAFLIFQSKSQFEDRYGKQVAQEIIDSCDTRLLLGTNDLETKKYFSEDLGTTTIEVDSISQNKDGKNNSSGRSQSLIERKLQTPDEIGRLDIKKLIIFQRAHYPVIANKAWIPKKEFAQIPKTHWFDDIPSRPHGEVQVYIPKSQSLNESLFPKP</sequence>
<evidence type="ECO:0000313" key="8">
    <source>
        <dbReference type="EMBL" id="QKG83385.1"/>
    </source>
</evidence>
<dbReference type="Gene3D" id="3.40.50.300">
    <property type="entry name" value="P-loop containing nucleotide triphosphate hydrolases"/>
    <property type="match status" value="2"/>
</dbReference>
<evidence type="ECO:0000256" key="4">
    <source>
        <dbReference type="ARBA" id="ARBA00022692"/>
    </source>
</evidence>
<dbReference type="GO" id="GO:0005886">
    <property type="term" value="C:plasma membrane"/>
    <property type="evidence" value="ECO:0007669"/>
    <property type="project" value="UniProtKB-SubCell"/>
</dbReference>
<evidence type="ECO:0000256" key="6">
    <source>
        <dbReference type="ARBA" id="ARBA00023136"/>
    </source>
</evidence>
<gene>
    <name evidence="8" type="ORF">GXN76_02125</name>
</gene>
<name>A0A7D3Y359_9BACL</name>
<evidence type="ECO:0000256" key="5">
    <source>
        <dbReference type="ARBA" id="ARBA00022989"/>
    </source>
</evidence>
<proteinExistence type="inferred from homology"/>
<dbReference type="InterPro" id="IPR003688">
    <property type="entry name" value="TraG/VirD4"/>
</dbReference>
<dbReference type="PANTHER" id="PTHR37937:SF1">
    <property type="entry name" value="CONJUGATIVE TRANSFER: DNA TRANSPORT"/>
    <property type="match status" value="1"/>
</dbReference>
<dbReference type="KEGG" id="kpul:GXN76_02125"/>
<accession>A0A7D3Y359</accession>
<keyword evidence="4 7" id="KW-0812">Transmembrane</keyword>
<dbReference type="PANTHER" id="PTHR37937">
    <property type="entry name" value="CONJUGATIVE TRANSFER: DNA TRANSPORT"/>
    <property type="match status" value="1"/>
</dbReference>
<dbReference type="InterPro" id="IPR027417">
    <property type="entry name" value="P-loop_NTPase"/>
</dbReference>
<keyword evidence="9" id="KW-1185">Reference proteome</keyword>
<keyword evidence="5 7" id="KW-1133">Transmembrane helix</keyword>
<dbReference type="InterPro" id="IPR051539">
    <property type="entry name" value="T4SS-coupling_protein"/>
</dbReference>
<comment type="similarity">
    <text evidence="2">Belongs to the VirD4/TraG family.</text>
</comment>
<dbReference type="Proteomes" id="UP000503088">
    <property type="component" value="Chromosome"/>
</dbReference>
<keyword evidence="3" id="KW-1003">Cell membrane</keyword>
<reference evidence="8 9" key="1">
    <citation type="submission" date="2020-01" db="EMBL/GenBank/DDBJ databases">
        <authorList>
            <person name="Gulvik C.A."/>
            <person name="Batra D.G."/>
        </authorList>
    </citation>
    <scope>NUCLEOTIDE SEQUENCE [LARGE SCALE GENOMIC DNA]</scope>
    <source>
        <strain evidence="8 9">W9323</strain>
    </source>
</reference>
<comment type="subcellular location">
    <subcellularLocation>
        <location evidence="1">Cell membrane</location>
        <topology evidence="1">Multi-pass membrane protein</topology>
    </subcellularLocation>
</comment>
<dbReference type="RefSeq" id="WP_173220043.1">
    <property type="nucleotide sequence ID" value="NZ_CP048104.1"/>
</dbReference>
<evidence type="ECO:0000256" key="1">
    <source>
        <dbReference type="ARBA" id="ARBA00004651"/>
    </source>
</evidence>